<evidence type="ECO:0000256" key="1">
    <source>
        <dbReference type="ARBA" id="ARBA00004479"/>
    </source>
</evidence>
<organism evidence="11 12">
    <name type="scientific">Holothuria leucospilota</name>
    <name type="common">Black long sea cucumber</name>
    <name type="synonym">Mertensiothuria leucospilota</name>
    <dbReference type="NCBI Taxonomy" id="206669"/>
    <lineage>
        <taxon>Eukaryota</taxon>
        <taxon>Metazoa</taxon>
        <taxon>Echinodermata</taxon>
        <taxon>Eleutherozoa</taxon>
        <taxon>Echinozoa</taxon>
        <taxon>Holothuroidea</taxon>
        <taxon>Aspidochirotacea</taxon>
        <taxon>Aspidochirotida</taxon>
        <taxon>Holothuriidae</taxon>
        <taxon>Holothuria</taxon>
    </lineage>
</organism>
<feature type="chain" id="PRO_5040291876" evidence="9">
    <location>
        <begin position="21"/>
        <end position="438"/>
    </location>
</feature>
<dbReference type="InterPro" id="IPR031152">
    <property type="entry name" value="PLXDC"/>
</dbReference>
<evidence type="ECO:0000256" key="5">
    <source>
        <dbReference type="ARBA" id="ARBA00023136"/>
    </source>
</evidence>
<dbReference type="GO" id="GO:0016020">
    <property type="term" value="C:membrane"/>
    <property type="evidence" value="ECO:0007669"/>
    <property type="project" value="UniProtKB-SubCell"/>
</dbReference>
<evidence type="ECO:0000256" key="9">
    <source>
        <dbReference type="SAM" id="SignalP"/>
    </source>
</evidence>
<dbReference type="InterPro" id="IPR016201">
    <property type="entry name" value="PSI"/>
</dbReference>
<evidence type="ECO:0000256" key="3">
    <source>
        <dbReference type="ARBA" id="ARBA00022729"/>
    </source>
</evidence>
<evidence type="ECO:0000256" key="8">
    <source>
        <dbReference type="SAM" id="Phobius"/>
    </source>
</evidence>
<dbReference type="Proteomes" id="UP001152320">
    <property type="component" value="Chromosome 4"/>
</dbReference>
<dbReference type="CDD" id="cd00054">
    <property type="entry name" value="EGF_CA"/>
    <property type="match status" value="1"/>
</dbReference>
<evidence type="ECO:0000313" key="12">
    <source>
        <dbReference type="Proteomes" id="UP001152320"/>
    </source>
</evidence>
<evidence type="ECO:0000313" key="11">
    <source>
        <dbReference type="EMBL" id="KAJ8044212.1"/>
    </source>
</evidence>
<feature type="compositionally biased region" description="Polar residues" evidence="7">
    <location>
        <begin position="57"/>
        <end position="67"/>
    </location>
</feature>
<reference evidence="11" key="1">
    <citation type="submission" date="2021-10" db="EMBL/GenBank/DDBJ databases">
        <title>Tropical sea cucumber genome reveals ecological adaptation and Cuvierian tubules defense mechanism.</title>
        <authorList>
            <person name="Chen T."/>
        </authorList>
    </citation>
    <scope>NUCLEOTIDE SEQUENCE</scope>
    <source>
        <strain evidence="11">Nanhai2018</strain>
        <tissue evidence="11">Muscle</tissue>
    </source>
</reference>
<evidence type="ECO:0000256" key="4">
    <source>
        <dbReference type="ARBA" id="ARBA00022989"/>
    </source>
</evidence>
<accession>A0A9Q1CFF3</accession>
<dbReference type="PANTHER" id="PTHR13055:SF12">
    <property type="entry name" value="LD40707P"/>
    <property type="match status" value="1"/>
</dbReference>
<keyword evidence="2 8" id="KW-0812">Transmembrane</keyword>
<dbReference type="EMBL" id="JAIZAY010000004">
    <property type="protein sequence ID" value="KAJ8044212.1"/>
    <property type="molecule type" value="Genomic_DNA"/>
</dbReference>
<protein>
    <submittedName>
        <fullName evidence="11">Plexin domain-containing protein 2</fullName>
    </submittedName>
</protein>
<feature type="signal peptide" evidence="9">
    <location>
        <begin position="1"/>
        <end position="20"/>
    </location>
</feature>
<proteinExistence type="predicted"/>
<dbReference type="OrthoDB" id="6285106at2759"/>
<sequence length="438" mass="49279">MKQVCVLLMALCLSVTFTDGAFGLDGAVYTYVDRVVTLRDKRQVEQPATESPIDLTTPHNITETSNETDPENHNYYEARYMYDDDGMWMDMESLTNVTTVSRRLSSSTQHAVRVQLPFYFPFYGYNTSFVYVASGGFLYAGTYPHSYLAATQYIAPLMANFNPSVDPASTISYYGNGKNFSFQALIFKNGTLVFSYKDLPIRIEDIPSSQHPVKVGVSDAYYHDTTIIPGLITRRTIYLYHVIMLNFSKVDEASAVILTPQETCTSRRTCSECTLSPPPNFNCVWCPILSRCSDGFDRNRQDWSDRNCHHNNRTVCKSKPTPQPTKAPTKDACPEDCGMGHCSGYKCICPDGYSGRTCQLSTSDKLPQGQTKSHAGLIVFMVLLITIIVVISGWVGYAYRNPNTPSGLYLIKITRCYFFRKNGSTSHSYKYERTAENI</sequence>
<feature type="domain" description="PSI" evidence="10">
    <location>
        <begin position="263"/>
        <end position="309"/>
    </location>
</feature>
<evidence type="ECO:0000256" key="2">
    <source>
        <dbReference type="ARBA" id="ARBA00022692"/>
    </source>
</evidence>
<feature type="region of interest" description="Disordered" evidence="7">
    <location>
        <begin position="46"/>
        <end position="70"/>
    </location>
</feature>
<dbReference type="InterPro" id="IPR002165">
    <property type="entry name" value="Plexin_repeat"/>
</dbReference>
<evidence type="ECO:0000256" key="7">
    <source>
        <dbReference type="SAM" id="MobiDB-lite"/>
    </source>
</evidence>
<feature type="transmembrane region" description="Helical" evidence="8">
    <location>
        <begin position="375"/>
        <end position="399"/>
    </location>
</feature>
<dbReference type="SMART" id="SM00423">
    <property type="entry name" value="PSI"/>
    <property type="match status" value="1"/>
</dbReference>
<dbReference type="Pfam" id="PF01437">
    <property type="entry name" value="PSI"/>
    <property type="match status" value="1"/>
</dbReference>
<keyword evidence="5 8" id="KW-0472">Membrane</keyword>
<evidence type="ECO:0000259" key="10">
    <source>
        <dbReference type="SMART" id="SM00423"/>
    </source>
</evidence>
<keyword evidence="6" id="KW-0325">Glycoprotein</keyword>
<evidence type="ECO:0000256" key="6">
    <source>
        <dbReference type="ARBA" id="ARBA00023180"/>
    </source>
</evidence>
<dbReference type="AlphaFoldDB" id="A0A9Q1CFF3"/>
<comment type="caution">
    <text evidence="11">The sequence shown here is derived from an EMBL/GenBank/DDBJ whole genome shotgun (WGS) entry which is preliminary data.</text>
</comment>
<gene>
    <name evidence="11" type="ORF">HOLleu_11606</name>
</gene>
<dbReference type="PANTHER" id="PTHR13055">
    <property type="entry name" value="TUMOR ENDOTHELIAL MARKER 7 RELATED"/>
    <property type="match status" value="1"/>
</dbReference>
<comment type="subcellular location">
    <subcellularLocation>
        <location evidence="1">Membrane</location>
        <topology evidence="1">Single-pass type I membrane protein</topology>
    </subcellularLocation>
</comment>
<keyword evidence="3 9" id="KW-0732">Signal</keyword>
<keyword evidence="4 8" id="KW-1133">Transmembrane helix</keyword>
<keyword evidence="12" id="KW-1185">Reference proteome</keyword>
<name>A0A9Q1CFF3_HOLLE</name>